<dbReference type="Proteomes" id="UP000176300">
    <property type="component" value="Unassembled WGS sequence"/>
</dbReference>
<dbReference type="PANTHER" id="PTHR21064:SF6">
    <property type="entry name" value="AMINOGLYCOSIDE PHOSPHOTRANSFERASE DOMAIN-CONTAINING PROTEIN"/>
    <property type="match status" value="1"/>
</dbReference>
<comment type="similarity">
    <text evidence="1">Belongs to the pseudomonas-type ThrB family.</text>
</comment>
<evidence type="ECO:0000259" key="2">
    <source>
        <dbReference type="Pfam" id="PF01636"/>
    </source>
</evidence>
<evidence type="ECO:0000313" key="3">
    <source>
        <dbReference type="EMBL" id="OGH83915.1"/>
    </source>
</evidence>
<dbReference type="InterPro" id="IPR011009">
    <property type="entry name" value="Kinase-like_dom_sf"/>
</dbReference>
<comment type="caution">
    <text evidence="3">The sequence shown here is derived from an EMBL/GenBank/DDBJ whole genome shotgun (WGS) entry which is preliminary data.</text>
</comment>
<evidence type="ECO:0000256" key="1">
    <source>
        <dbReference type="ARBA" id="ARBA00038240"/>
    </source>
</evidence>
<dbReference type="PANTHER" id="PTHR21064">
    <property type="entry name" value="AMINOGLYCOSIDE PHOSPHOTRANSFERASE DOMAIN-CONTAINING PROTEIN-RELATED"/>
    <property type="match status" value="1"/>
</dbReference>
<dbReference type="InterPro" id="IPR050249">
    <property type="entry name" value="Pseudomonas-type_ThrB"/>
</dbReference>
<accession>A0A1F6NJB5</accession>
<dbReference type="Pfam" id="PF01636">
    <property type="entry name" value="APH"/>
    <property type="match status" value="1"/>
</dbReference>
<gene>
    <name evidence="3" type="ORF">A2373_01135</name>
</gene>
<dbReference type="Gene3D" id="3.90.1200.10">
    <property type="match status" value="1"/>
</dbReference>
<feature type="domain" description="Aminoglycoside phosphotransferase" evidence="2">
    <location>
        <begin position="91"/>
        <end position="300"/>
    </location>
</feature>
<dbReference type="AlphaFoldDB" id="A0A1F6NJB5"/>
<organism evidence="3 4">
    <name type="scientific">Candidatus Magasanikbacteria bacterium RIFOXYB1_FULL_40_15</name>
    <dbReference type="NCBI Taxonomy" id="1798697"/>
    <lineage>
        <taxon>Bacteria</taxon>
        <taxon>Candidatus Magasanikiibacteriota</taxon>
    </lineage>
</organism>
<dbReference type="InterPro" id="IPR002575">
    <property type="entry name" value="Aminoglycoside_PTrfase"/>
</dbReference>
<proteinExistence type="inferred from homology"/>
<dbReference type="EMBL" id="MFQS01000007">
    <property type="protein sequence ID" value="OGH83915.1"/>
    <property type="molecule type" value="Genomic_DNA"/>
</dbReference>
<dbReference type="SUPFAM" id="SSF56112">
    <property type="entry name" value="Protein kinase-like (PK-like)"/>
    <property type="match status" value="1"/>
</dbReference>
<dbReference type="STRING" id="1798697.A2373_01135"/>
<name>A0A1F6NJB5_9BACT</name>
<reference evidence="3 4" key="1">
    <citation type="journal article" date="2016" name="Nat. Commun.">
        <title>Thousands of microbial genomes shed light on interconnected biogeochemical processes in an aquifer system.</title>
        <authorList>
            <person name="Anantharaman K."/>
            <person name="Brown C.T."/>
            <person name="Hug L.A."/>
            <person name="Sharon I."/>
            <person name="Castelle C.J."/>
            <person name="Probst A.J."/>
            <person name="Thomas B.C."/>
            <person name="Singh A."/>
            <person name="Wilkins M.J."/>
            <person name="Karaoz U."/>
            <person name="Brodie E.L."/>
            <person name="Williams K.H."/>
            <person name="Hubbard S.S."/>
            <person name="Banfield J.F."/>
        </authorList>
    </citation>
    <scope>NUCLEOTIDE SEQUENCE [LARGE SCALE GENOMIC DNA]</scope>
</reference>
<protein>
    <recommendedName>
        <fullName evidence="2">Aminoglycoside phosphotransferase domain-containing protein</fullName>
    </recommendedName>
</protein>
<dbReference type="GO" id="GO:0019202">
    <property type="term" value="F:amino acid kinase activity"/>
    <property type="evidence" value="ECO:0007669"/>
    <property type="project" value="TreeGrafter"/>
</dbReference>
<sequence>MLDNSESWYFKYAEEVKGGENKNMKLFDKDNFSQPEVSAGKAEIANELVLDILQKYFADCEIKEIVKIGETARHSENYKISALCADEEKILLLRKHLTLEPAQIEFYGRLAEEINMTGAPVSVPLKTVDKEFLVRTEDGIFQVFDFIDGNYFFPDEEAFRGAAEALAQLHISFDKLDEQWRKEVEILSGRGDIYFNVIKEYSVEDFKEIESIIARKDNQSEIDREILERMPSLVEAVLEQKKYEKGIAGLPKQIIHSDMHPHNLLVKENQIKAILDLGGMRVSQIARDVAFAIHRLGRQFFAQNILDVNKEEGKRLVGLFIKEYERVWPLSSEEKELMPILIKDEFIRKILFVLKGVYKDNNHAWADNLPKFLVAIDEINFLWLS</sequence>
<evidence type="ECO:0000313" key="4">
    <source>
        <dbReference type="Proteomes" id="UP000176300"/>
    </source>
</evidence>